<sequence length="489" mass="51769">MAAALSGWLAALAALTLLRLVLAAVLPLAPDEAYYWVWSRSLQGSYLDHPPMVALFIRAGTLLAGETALGVRLMGPICLAIGSILLARATEDLFPGRKAGPWAAALFNATLLAGVGAVAMTPDTPLIAFWTATLWALARLWRTGDGRWWLAVGAFAGAALLSKYTATLLGLGIVAWLVLDPTMRRWMLRWQLWAGGAVAVVAFAPVVLWNAGHDWASFAKQGGRAGDWQAGQALRYLGELLGSQVGLATPLVFVFCVAGVAAAARGWWRGRDGAALLLAAMTIPATAIFLWQATGSRVQGNWPAILYPAACIAAAALLAGPRWVRLRRPAVVLGLGMTGAVYLQAVAAPLPLPRRSDPTLARLGGWGAFVAATDAAMAREGAAFVAAEEYGLASVLAFRLPVGRVVIAMDSRWRYFSLPAPVPGVTGLLVRSERRGEWPPLWPGAEALPGSEGHLVRSRDGVEAEAYRLYRVTTGPGQPPAAVLPRPGF</sequence>
<organism evidence="10 11">
    <name type="scientific">Neoroseomonas terrae</name>
    <dbReference type="NCBI Taxonomy" id="424799"/>
    <lineage>
        <taxon>Bacteria</taxon>
        <taxon>Pseudomonadati</taxon>
        <taxon>Pseudomonadota</taxon>
        <taxon>Alphaproteobacteria</taxon>
        <taxon>Acetobacterales</taxon>
        <taxon>Acetobacteraceae</taxon>
        <taxon>Neoroseomonas</taxon>
    </lineage>
</organism>
<keyword evidence="6 8" id="KW-1133">Transmembrane helix</keyword>
<dbReference type="InterPro" id="IPR050297">
    <property type="entry name" value="LipidA_mod_glycosyltrf_83"/>
</dbReference>
<feature type="transmembrane region" description="Helical" evidence="8">
    <location>
        <begin position="245"/>
        <end position="268"/>
    </location>
</feature>
<evidence type="ECO:0000256" key="4">
    <source>
        <dbReference type="ARBA" id="ARBA00022679"/>
    </source>
</evidence>
<name>A0ABS5EMU6_9PROT</name>
<feature type="transmembrane region" description="Helical" evidence="8">
    <location>
        <begin position="69"/>
        <end position="87"/>
    </location>
</feature>
<evidence type="ECO:0000256" key="8">
    <source>
        <dbReference type="SAM" id="Phobius"/>
    </source>
</evidence>
<evidence type="ECO:0000313" key="10">
    <source>
        <dbReference type="EMBL" id="MBR0652280.1"/>
    </source>
</evidence>
<keyword evidence="2" id="KW-1003">Cell membrane</keyword>
<feature type="domain" description="Glycosyltransferase RgtA/B/C/D-like" evidence="9">
    <location>
        <begin position="48"/>
        <end position="209"/>
    </location>
</feature>
<dbReference type="PANTHER" id="PTHR33908:SF11">
    <property type="entry name" value="MEMBRANE PROTEIN"/>
    <property type="match status" value="1"/>
</dbReference>
<evidence type="ECO:0000256" key="3">
    <source>
        <dbReference type="ARBA" id="ARBA00022676"/>
    </source>
</evidence>
<feature type="transmembrane region" description="Helical" evidence="8">
    <location>
        <begin position="330"/>
        <end position="352"/>
    </location>
</feature>
<feature type="transmembrane region" description="Helical" evidence="8">
    <location>
        <begin position="99"/>
        <end position="119"/>
    </location>
</feature>
<reference evidence="11" key="1">
    <citation type="journal article" date="2021" name="Syst. Appl. Microbiol.">
        <title>Roseomonas hellenica sp. nov., isolated from roots of wild-growing Alkanna tinctoria.</title>
        <authorList>
            <person name="Rat A."/>
            <person name="Naranjo H.D."/>
            <person name="Lebbe L."/>
            <person name="Cnockaert M."/>
            <person name="Krigas N."/>
            <person name="Grigoriadou K."/>
            <person name="Maloupa E."/>
            <person name="Willems A."/>
        </authorList>
    </citation>
    <scope>NUCLEOTIDE SEQUENCE [LARGE SCALE GENOMIC DNA]</scope>
    <source>
        <strain evidence="11">LMG 31159</strain>
    </source>
</reference>
<keyword evidence="7 8" id="KW-0472">Membrane</keyword>
<evidence type="ECO:0000256" key="7">
    <source>
        <dbReference type="ARBA" id="ARBA00023136"/>
    </source>
</evidence>
<feature type="transmembrane region" description="Helical" evidence="8">
    <location>
        <begin position="305"/>
        <end position="324"/>
    </location>
</feature>
<proteinExistence type="predicted"/>
<dbReference type="InterPro" id="IPR038731">
    <property type="entry name" value="RgtA/B/C-like"/>
</dbReference>
<comment type="subcellular location">
    <subcellularLocation>
        <location evidence="1">Cell membrane</location>
        <topology evidence="1">Multi-pass membrane protein</topology>
    </subcellularLocation>
</comment>
<evidence type="ECO:0000256" key="1">
    <source>
        <dbReference type="ARBA" id="ARBA00004651"/>
    </source>
</evidence>
<keyword evidence="11" id="KW-1185">Reference proteome</keyword>
<feature type="transmembrane region" description="Helical" evidence="8">
    <location>
        <begin position="190"/>
        <end position="211"/>
    </location>
</feature>
<feature type="transmembrane region" description="Helical" evidence="8">
    <location>
        <begin position="274"/>
        <end position="293"/>
    </location>
</feature>
<dbReference type="Proteomes" id="UP000698752">
    <property type="component" value="Unassembled WGS sequence"/>
</dbReference>
<evidence type="ECO:0000313" key="11">
    <source>
        <dbReference type="Proteomes" id="UP000698752"/>
    </source>
</evidence>
<dbReference type="EMBL" id="JAAEDI010000026">
    <property type="protein sequence ID" value="MBR0652280.1"/>
    <property type="molecule type" value="Genomic_DNA"/>
</dbReference>
<evidence type="ECO:0000259" key="9">
    <source>
        <dbReference type="Pfam" id="PF13231"/>
    </source>
</evidence>
<evidence type="ECO:0000256" key="2">
    <source>
        <dbReference type="ARBA" id="ARBA00022475"/>
    </source>
</evidence>
<keyword evidence="3" id="KW-0328">Glycosyltransferase</keyword>
<keyword evidence="4" id="KW-0808">Transferase</keyword>
<evidence type="ECO:0000256" key="5">
    <source>
        <dbReference type="ARBA" id="ARBA00022692"/>
    </source>
</evidence>
<evidence type="ECO:0000256" key="6">
    <source>
        <dbReference type="ARBA" id="ARBA00022989"/>
    </source>
</evidence>
<comment type="caution">
    <text evidence="10">The sequence shown here is derived from an EMBL/GenBank/DDBJ whole genome shotgun (WGS) entry which is preliminary data.</text>
</comment>
<feature type="transmembrane region" description="Helical" evidence="8">
    <location>
        <begin position="148"/>
        <end position="178"/>
    </location>
</feature>
<keyword evidence="5 8" id="KW-0812">Transmembrane</keyword>
<gene>
    <name evidence="10" type="ORF">GXW78_21670</name>
</gene>
<accession>A0ABS5EMU6</accession>
<dbReference type="PANTHER" id="PTHR33908">
    <property type="entry name" value="MANNOSYLTRANSFERASE YKCB-RELATED"/>
    <property type="match status" value="1"/>
</dbReference>
<dbReference type="Pfam" id="PF13231">
    <property type="entry name" value="PMT_2"/>
    <property type="match status" value="1"/>
</dbReference>
<protein>
    <submittedName>
        <fullName evidence="10">Glycosyltransferase family 39 protein</fullName>
    </submittedName>
</protein>